<dbReference type="Proteomes" id="UP000694892">
    <property type="component" value="Chromosome 6L"/>
</dbReference>
<dbReference type="EMBL" id="CM004476">
    <property type="protein sequence ID" value="OCT77173.1"/>
    <property type="molecule type" value="Genomic_DNA"/>
</dbReference>
<evidence type="ECO:0000313" key="2">
    <source>
        <dbReference type="Proteomes" id="UP000694892"/>
    </source>
</evidence>
<organism evidence="1 2">
    <name type="scientific">Xenopus laevis</name>
    <name type="common">African clawed frog</name>
    <dbReference type="NCBI Taxonomy" id="8355"/>
    <lineage>
        <taxon>Eukaryota</taxon>
        <taxon>Metazoa</taxon>
        <taxon>Chordata</taxon>
        <taxon>Craniata</taxon>
        <taxon>Vertebrata</taxon>
        <taxon>Euteleostomi</taxon>
        <taxon>Amphibia</taxon>
        <taxon>Batrachia</taxon>
        <taxon>Anura</taxon>
        <taxon>Pipoidea</taxon>
        <taxon>Pipidae</taxon>
        <taxon>Xenopodinae</taxon>
        <taxon>Xenopus</taxon>
        <taxon>Xenopus</taxon>
    </lineage>
</organism>
<reference evidence="2" key="1">
    <citation type="journal article" date="2016" name="Nature">
        <title>Genome evolution in the allotetraploid frog Xenopus laevis.</title>
        <authorList>
            <person name="Session A.M."/>
            <person name="Uno Y."/>
            <person name="Kwon T."/>
            <person name="Chapman J.A."/>
            <person name="Toyoda A."/>
            <person name="Takahashi S."/>
            <person name="Fukui A."/>
            <person name="Hikosaka A."/>
            <person name="Suzuki A."/>
            <person name="Kondo M."/>
            <person name="van Heeringen S.J."/>
            <person name="Quigley I."/>
            <person name="Heinz S."/>
            <person name="Ogino H."/>
            <person name="Ochi H."/>
            <person name="Hellsten U."/>
            <person name="Lyons J.B."/>
            <person name="Simakov O."/>
            <person name="Putnam N."/>
            <person name="Stites J."/>
            <person name="Kuroki Y."/>
            <person name="Tanaka T."/>
            <person name="Michiue T."/>
            <person name="Watanabe M."/>
            <person name="Bogdanovic O."/>
            <person name="Lister R."/>
            <person name="Georgiou G."/>
            <person name="Paranjpe S.S."/>
            <person name="van Kruijsbergen I."/>
            <person name="Shu S."/>
            <person name="Carlson J."/>
            <person name="Kinoshita T."/>
            <person name="Ohta Y."/>
            <person name="Mawaribuchi S."/>
            <person name="Jenkins J."/>
            <person name="Grimwood J."/>
            <person name="Schmutz J."/>
            <person name="Mitros T."/>
            <person name="Mozaffari S.V."/>
            <person name="Suzuki Y."/>
            <person name="Haramoto Y."/>
            <person name="Yamamoto T.S."/>
            <person name="Takagi C."/>
            <person name="Heald R."/>
            <person name="Miller K."/>
            <person name="Haudenschild C."/>
            <person name="Kitzman J."/>
            <person name="Nakayama T."/>
            <person name="Izutsu Y."/>
            <person name="Robert J."/>
            <person name="Fortriede J."/>
            <person name="Burns K."/>
            <person name="Lotay V."/>
            <person name="Karimi K."/>
            <person name="Yasuoka Y."/>
            <person name="Dichmann D.S."/>
            <person name="Flajnik M.F."/>
            <person name="Houston D.W."/>
            <person name="Shendure J."/>
            <person name="DuPasquier L."/>
            <person name="Vize P.D."/>
            <person name="Zorn A.M."/>
            <person name="Ito M."/>
            <person name="Marcotte E.M."/>
            <person name="Wallingford J.B."/>
            <person name="Ito Y."/>
            <person name="Asashima M."/>
            <person name="Ueno N."/>
            <person name="Matsuda Y."/>
            <person name="Veenstra G.J."/>
            <person name="Fujiyama A."/>
            <person name="Harland R.M."/>
            <person name="Taira M."/>
            <person name="Rokhsar D.S."/>
        </authorList>
    </citation>
    <scope>NUCLEOTIDE SEQUENCE [LARGE SCALE GENOMIC DNA]</scope>
    <source>
        <strain evidence="2">J</strain>
    </source>
</reference>
<proteinExistence type="predicted"/>
<accession>A0A974CQ23</accession>
<dbReference type="AlphaFoldDB" id="A0A974CQ23"/>
<name>A0A974CQ23_XENLA</name>
<sequence>MFLPNIETSHWICFYHTRSRIGRHLLALSMIVFDEVLQQIHAFLSLDFIHFNQILPKQKRRALLIITRCRPGIQAELCVRNLPFQAEQLIE</sequence>
<protein>
    <submittedName>
        <fullName evidence="1">Uncharacterized protein</fullName>
    </submittedName>
</protein>
<evidence type="ECO:0000313" key="1">
    <source>
        <dbReference type="EMBL" id="OCT77173.1"/>
    </source>
</evidence>
<gene>
    <name evidence="1" type="ORF">XELAEV_18032369mg</name>
</gene>